<accession>A0A0F9MQ39</accession>
<evidence type="ECO:0000313" key="2">
    <source>
        <dbReference type="EMBL" id="KKN01507.1"/>
    </source>
</evidence>
<proteinExistence type="predicted"/>
<protein>
    <submittedName>
        <fullName evidence="2">Uncharacterized protein</fullName>
    </submittedName>
</protein>
<feature type="compositionally biased region" description="Basic and acidic residues" evidence="1">
    <location>
        <begin position="1"/>
        <end position="11"/>
    </location>
</feature>
<evidence type="ECO:0000256" key="1">
    <source>
        <dbReference type="SAM" id="MobiDB-lite"/>
    </source>
</evidence>
<gene>
    <name evidence="2" type="ORF">LCGC14_1126950</name>
</gene>
<name>A0A0F9MQ39_9ZZZZ</name>
<reference evidence="2" key="1">
    <citation type="journal article" date="2015" name="Nature">
        <title>Complex archaea that bridge the gap between prokaryotes and eukaryotes.</title>
        <authorList>
            <person name="Spang A."/>
            <person name="Saw J.H."/>
            <person name="Jorgensen S.L."/>
            <person name="Zaremba-Niedzwiedzka K."/>
            <person name="Martijn J."/>
            <person name="Lind A.E."/>
            <person name="van Eijk R."/>
            <person name="Schleper C."/>
            <person name="Guy L."/>
            <person name="Ettema T.J."/>
        </authorList>
    </citation>
    <scope>NUCLEOTIDE SEQUENCE</scope>
</reference>
<feature type="non-terminal residue" evidence="2">
    <location>
        <position position="1"/>
    </location>
</feature>
<sequence length="24" mass="2433">AKLAKADKDSEGQLTEALAASEEG</sequence>
<dbReference type="EMBL" id="LAZR01005253">
    <property type="protein sequence ID" value="KKN01507.1"/>
    <property type="molecule type" value="Genomic_DNA"/>
</dbReference>
<feature type="region of interest" description="Disordered" evidence="1">
    <location>
        <begin position="1"/>
        <end position="24"/>
    </location>
</feature>
<dbReference type="AlphaFoldDB" id="A0A0F9MQ39"/>
<comment type="caution">
    <text evidence="2">The sequence shown here is derived from an EMBL/GenBank/DDBJ whole genome shotgun (WGS) entry which is preliminary data.</text>
</comment>
<organism evidence="2">
    <name type="scientific">marine sediment metagenome</name>
    <dbReference type="NCBI Taxonomy" id="412755"/>
    <lineage>
        <taxon>unclassified sequences</taxon>
        <taxon>metagenomes</taxon>
        <taxon>ecological metagenomes</taxon>
    </lineage>
</organism>